<keyword evidence="5 10" id="KW-0472">Membrane</keyword>
<dbReference type="Gene3D" id="2.60.40.10">
    <property type="entry name" value="Immunoglobulins"/>
    <property type="match status" value="2"/>
</dbReference>
<evidence type="ECO:0000313" key="13">
    <source>
        <dbReference type="Proteomes" id="UP000314983"/>
    </source>
</evidence>
<organism evidence="12 13">
    <name type="scientific">Electrophorus electricus</name>
    <name type="common">Electric eel</name>
    <name type="synonym">Gymnotus electricus</name>
    <dbReference type="NCBI Taxonomy" id="8005"/>
    <lineage>
        <taxon>Eukaryota</taxon>
        <taxon>Metazoa</taxon>
        <taxon>Chordata</taxon>
        <taxon>Craniata</taxon>
        <taxon>Vertebrata</taxon>
        <taxon>Euteleostomi</taxon>
        <taxon>Actinopterygii</taxon>
        <taxon>Neopterygii</taxon>
        <taxon>Teleostei</taxon>
        <taxon>Ostariophysi</taxon>
        <taxon>Gymnotiformes</taxon>
        <taxon>Gymnotoidei</taxon>
        <taxon>Gymnotidae</taxon>
        <taxon>Electrophorus</taxon>
    </lineage>
</organism>
<dbReference type="CDD" id="cd00063">
    <property type="entry name" value="FN3"/>
    <property type="match status" value="1"/>
</dbReference>
<keyword evidence="8" id="KW-0325">Glycoprotein</keyword>
<reference evidence="12" key="5">
    <citation type="submission" date="2025-09" db="UniProtKB">
        <authorList>
            <consortium name="Ensembl"/>
        </authorList>
    </citation>
    <scope>IDENTIFICATION</scope>
</reference>
<proteinExistence type="predicted"/>
<feature type="region of interest" description="Disordered" evidence="9">
    <location>
        <begin position="442"/>
        <end position="472"/>
    </location>
</feature>
<keyword evidence="3 11" id="KW-0732">Signal</keyword>
<protein>
    <recommendedName>
        <fullName evidence="14">Fibronectin type-III domain-containing protein</fullName>
    </recommendedName>
</protein>
<dbReference type="InterPro" id="IPR013783">
    <property type="entry name" value="Ig-like_fold"/>
</dbReference>
<dbReference type="RefSeq" id="XP_026869181.2">
    <property type="nucleotide sequence ID" value="XM_027013380.2"/>
</dbReference>
<evidence type="ECO:0000256" key="10">
    <source>
        <dbReference type="SAM" id="Phobius"/>
    </source>
</evidence>
<dbReference type="GO" id="GO:0016064">
    <property type="term" value="P:immunoglobulin mediated immune response"/>
    <property type="evidence" value="ECO:0007669"/>
    <property type="project" value="TreeGrafter"/>
</dbReference>
<evidence type="ECO:0000256" key="7">
    <source>
        <dbReference type="ARBA" id="ARBA00023170"/>
    </source>
</evidence>
<feature type="signal peptide" evidence="11">
    <location>
        <begin position="1"/>
        <end position="28"/>
    </location>
</feature>
<sequence length="546" mass="61310">MEVNKLKRKMLIGQALLITMMLLTSSDANQSLECYSDNINTITCVWNSSSVGDRLHVKPGIKCFLEGILYFLKDDGINYVKDTVKSDLEHLEDSNLYKGTLEFSGEALTECEPTLPVSVKCGNQTKAYIRDFDPGRNIKLLPPEQLQVNGANVSWMLAAKRSGLVEGRCSFELQYRLHEEHMNEETWKDTDIVPISADSCLLPQEKLFLGKQYVVRVRSKYKFSSHWSDWTQTVKWTSTVGRPVRTLQAPEFPGWINVNGTTLAIIVITVLLLLFCILPIVRSLKKLYILYSRKEYSDSPNSVHLWDFKAWLGPFMTPELFIKADSEIISPVEVHDSPTSDDLYCKKGSGDQKSKRERSTSSFSNSMYFLSQSSKCKMENRQESVLLQCSRGPGEGSITEGRVLVVTDVLCINDTDTESGMSSPLETSSSYKHLQKLRLDVQSPDSGFAPEGEDQDSHEESGSEDLPSPPVVDDTLTIRHILPCPVPLEPQLDTFPHPLMPPRLAWDTQQLEMPPPCITTNTLMSDFDLMACSGTLEPSSGDYMCV</sequence>
<feature type="region of interest" description="Disordered" evidence="9">
    <location>
        <begin position="334"/>
        <end position="360"/>
    </location>
</feature>
<feature type="transmembrane region" description="Helical" evidence="10">
    <location>
        <begin position="263"/>
        <end position="284"/>
    </location>
</feature>
<dbReference type="GeneID" id="113579429"/>
<dbReference type="SUPFAM" id="SSF49265">
    <property type="entry name" value="Fibronectin type III"/>
    <property type="match status" value="1"/>
</dbReference>
<dbReference type="PANTHER" id="PTHR23037">
    <property type="entry name" value="CYTOKINE RECEPTOR"/>
    <property type="match status" value="1"/>
</dbReference>
<dbReference type="GeneTree" id="ENSGT00900000142364"/>
<comment type="subcellular location">
    <subcellularLocation>
        <location evidence="1">Membrane</location>
        <topology evidence="1">Single-pass type I membrane protein</topology>
    </subcellularLocation>
</comment>
<evidence type="ECO:0000256" key="5">
    <source>
        <dbReference type="ARBA" id="ARBA00023136"/>
    </source>
</evidence>
<dbReference type="GO" id="GO:0009897">
    <property type="term" value="C:external side of plasma membrane"/>
    <property type="evidence" value="ECO:0007669"/>
    <property type="project" value="TreeGrafter"/>
</dbReference>
<feature type="compositionally biased region" description="Basic and acidic residues" evidence="9">
    <location>
        <begin position="334"/>
        <end position="359"/>
    </location>
</feature>
<dbReference type="GO" id="GO:0004896">
    <property type="term" value="F:cytokine receptor activity"/>
    <property type="evidence" value="ECO:0007669"/>
    <property type="project" value="TreeGrafter"/>
</dbReference>
<reference evidence="13" key="2">
    <citation type="journal article" date="2017" name="Sci. Adv.">
        <title>A tail of two voltages: Proteomic comparison of the three electric organs of the electric eel.</title>
        <authorList>
            <person name="Traeger L.L."/>
            <person name="Sabat G."/>
            <person name="Barrett-Wilt G.A."/>
            <person name="Wells G.B."/>
            <person name="Sussman M.R."/>
        </authorList>
    </citation>
    <scope>NUCLEOTIDE SEQUENCE [LARGE SCALE GENOMIC DNA]</scope>
</reference>
<reference evidence="13" key="1">
    <citation type="journal article" date="2014" name="Science">
        <title>Nonhuman genetics. Genomic basis for the convergent evolution of electric organs.</title>
        <authorList>
            <person name="Gallant J.R."/>
            <person name="Traeger L.L."/>
            <person name="Volkening J.D."/>
            <person name="Moffett H."/>
            <person name="Chen P.H."/>
            <person name="Novina C.D."/>
            <person name="Phillips G.N.Jr."/>
            <person name="Anand R."/>
            <person name="Wells G.B."/>
            <person name="Pinch M."/>
            <person name="Guth R."/>
            <person name="Unguez G.A."/>
            <person name="Albert J.S."/>
            <person name="Zakon H.H."/>
            <person name="Samanta M.P."/>
            <person name="Sussman M.R."/>
        </authorList>
    </citation>
    <scope>NUCLEOTIDE SEQUENCE [LARGE SCALE GENOMIC DNA]</scope>
</reference>
<keyword evidence="2 10" id="KW-0812">Transmembrane</keyword>
<dbReference type="AlphaFoldDB" id="A0A4W4EBR9"/>
<evidence type="ECO:0000256" key="9">
    <source>
        <dbReference type="SAM" id="MobiDB-lite"/>
    </source>
</evidence>
<dbReference type="STRING" id="8005.ENSEEEP00000009504"/>
<dbReference type="InterPro" id="IPR036116">
    <property type="entry name" value="FN3_sf"/>
</dbReference>
<reference evidence="12" key="4">
    <citation type="submission" date="2025-08" db="UniProtKB">
        <authorList>
            <consortium name="Ensembl"/>
        </authorList>
    </citation>
    <scope>IDENTIFICATION</scope>
</reference>
<keyword evidence="6" id="KW-1015">Disulfide bond</keyword>
<evidence type="ECO:0000256" key="6">
    <source>
        <dbReference type="ARBA" id="ARBA00023157"/>
    </source>
</evidence>
<reference evidence="12" key="3">
    <citation type="submission" date="2020-05" db="EMBL/GenBank/DDBJ databases">
        <title>Electrophorus electricus (electric eel) genome, fEleEle1, primary haplotype.</title>
        <authorList>
            <person name="Myers G."/>
            <person name="Meyer A."/>
            <person name="Fedrigo O."/>
            <person name="Formenti G."/>
            <person name="Rhie A."/>
            <person name="Tracey A."/>
            <person name="Sims Y."/>
            <person name="Jarvis E.D."/>
        </authorList>
    </citation>
    <scope>NUCLEOTIDE SEQUENCE [LARGE SCALE GENOMIC DNA]</scope>
</reference>
<evidence type="ECO:0008006" key="14">
    <source>
        <dbReference type="Google" id="ProtNLM"/>
    </source>
</evidence>
<dbReference type="InterPro" id="IPR003961">
    <property type="entry name" value="FN3_dom"/>
</dbReference>
<keyword evidence="4 10" id="KW-1133">Transmembrane helix</keyword>
<gene>
    <name evidence="12" type="primary">LOC113579429</name>
</gene>
<evidence type="ECO:0000256" key="3">
    <source>
        <dbReference type="ARBA" id="ARBA00022729"/>
    </source>
</evidence>
<feature type="chain" id="PRO_5044208668" description="Fibronectin type-III domain-containing protein" evidence="11">
    <location>
        <begin position="29"/>
        <end position="546"/>
    </location>
</feature>
<accession>A0A4W4EBR9</accession>
<dbReference type="OMA" id="MEEDSIY"/>
<evidence type="ECO:0000256" key="4">
    <source>
        <dbReference type="ARBA" id="ARBA00022989"/>
    </source>
</evidence>
<dbReference type="Ensembl" id="ENSEEET00000009622.2">
    <property type="protein sequence ID" value="ENSEEEP00000009504.2"/>
    <property type="gene ID" value="ENSEEEG00000004852.2"/>
</dbReference>
<dbReference type="PANTHER" id="PTHR23037:SF22">
    <property type="entry name" value="CYTOKINE RECEPTOR COMMON SUBUNIT BETA"/>
    <property type="match status" value="1"/>
</dbReference>
<keyword evidence="7" id="KW-0675">Receptor</keyword>
<evidence type="ECO:0000256" key="8">
    <source>
        <dbReference type="ARBA" id="ARBA00023180"/>
    </source>
</evidence>
<keyword evidence="13" id="KW-1185">Reference proteome</keyword>
<evidence type="ECO:0000256" key="2">
    <source>
        <dbReference type="ARBA" id="ARBA00022692"/>
    </source>
</evidence>
<evidence type="ECO:0000256" key="1">
    <source>
        <dbReference type="ARBA" id="ARBA00004479"/>
    </source>
</evidence>
<evidence type="ECO:0000313" key="12">
    <source>
        <dbReference type="Ensembl" id="ENSEEEP00000009504.2"/>
    </source>
</evidence>
<name>A0A4W4EBR9_ELEEL</name>
<dbReference type="Proteomes" id="UP000314983">
    <property type="component" value="Chromosome 1"/>
</dbReference>
<evidence type="ECO:0000256" key="11">
    <source>
        <dbReference type="SAM" id="SignalP"/>
    </source>
</evidence>